<dbReference type="GO" id="GO:0051701">
    <property type="term" value="P:biological process involved in interaction with host"/>
    <property type="evidence" value="ECO:0007669"/>
    <property type="project" value="UniProtKB-ARBA"/>
</dbReference>
<sequence length="792" mass="84699">MSATITSADAVLTTLTVQGTGGTPGGLVGIYIDNVLRSERDVPDSSGNWEIVVTNLTGGNHTVRCTDIITTGTSVVTQFVPSSVTVAASDGNTTEDLTPVVGGTILDAEDNPIANATVTVYYKARASSTYTAAGATTSNSSGVYSLEIKTPLPDGEYDFYAVVTGASFTSDVASVEVSKPLEAPVMEPVEDKLFAIAADSIFVGINPPSGYELFTAKTMNIAKPLGEWSIGGSALGITIDSTTGTATITTPAQFAAAGSRQISVTCTNSEGSDTSLVNIVVVADNSTIKYVDSVGGLDTNTGNNPNVPLQTNNSSSNNTRRFKRGGTYNFQLNGADNQTREDYGDPWKPRPKLGSGQSYGYNGANQDYVTLRSLNFDGFTSRGIYIQVVTNTIIEDCLISNSGSSNLQGTKLHNSDKAAALTVPDLPGRLFNLIYRNNEVKNVKGDGLYITKINGILIENNKHDAAYGGGADCIQIAYENSSTNVSRDVMIRGNLLLQQPLSQSDKGGLVCEQTLRYVAEYNDIGGKNFSFSSIGFDAICRSNNMRDGKLNTYSFGYGTGEQSHFGRHHVYDNFITNCIRGVGLSSFGDSTILNNGVYGYQRYDMEFHDNVISKCTYGFFADRPWSGYFKRNILMQCTNGITRQGGTVSGNTVANMGVYTTQDVTGNYTNDGTWLNSAAPVLTGSIIAGGTVSVAGAVWKLNGVVTVPDEVFYVWRNKGYDIAGAAGDSYTIPVDAASDFELSCVMFARKGTNWMLAVAENDWPTTAYFIPRAYTEGALGWRKRYFKLGDVA</sequence>
<dbReference type="InterPro" id="IPR011050">
    <property type="entry name" value="Pectin_lyase_fold/virulence"/>
</dbReference>
<accession>A0AAE7VN02</accession>
<evidence type="ECO:0000313" key="5">
    <source>
        <dbReference type="Proteomes" id="UP000828722"/>
    </source>
</evidence>
<organism evidence="4 5">
    <name type="scientific">Rhizobium phage RHEph22</name>
    <dbReference type="NCBI Taxonomy" id="2836135"/>
    <lineage>
        <taxon>Viruses</taxon>
        <taxon>Duplodnaviria</taxon>
        <taxon>Heunggongvirae</taxon>
        <taxon>Uroviricota</taxon>
        <taxon>Caudoviricetes</taxon>
        <taxon>Schitoviridae</taxon>
        <taxon>Demetervirinae</taxon>
        <taxon>Acanvirus</taxon>
        <taxon>Acanvirus Rheph22</taxon>
    </lineage>
</organism>
<feature type="compositionally biased region" description="Polar residues" evidence="3">
    <location>
        <begin position="299"/>
        <end position="311"/>
    </location>
</feature>
<dbReference type="GO" id="GO:0019058">
    <property type="term" value="P:viral life cycle"/>
    <property type="evidence" value="ECO:0007669"/>
    <property type="project" value="UniProtKB-ARBA"/>
</dbReference>
<feature type="compositionally biased region" description="Polar residues" evidence="3">
    <location>
        <begin position="328"/>
        <end position="337"/>
    </location>
</feature>
<keyword evidence="5" id="KW-1185">Reference proteome</keyword>
<dbReference type="EMBL" id="MW980071">
    <property type="protein sequence ID" value="QXV74715.1"/>
    <property type="molecule type" value="Genomic_DNA"/>
</dbReference>
<dbReference type="Proteomes" id="UP000828722">
    <property type="component" value="Segment"/>
</dbReference>
<dbReference type="SUPFAM" id="SSF51126">
    <property type="entry name" value="Pectin lyase-like"/>
    <property type="match status" value="1"/>
</dbReference>
<dbReference type="SMART" id="SM00710">
    <property type="entry name" value="PbH1"/>
    <property type="match status" value="6"/>
</dbReference>
<evidence type="ECO:0000256" key="1">
    <source>
        <dbReference type="ARBA" id="ARBA00004328"/>
    </source>
</evidence>
<dbReference type="InterPro" id="IPR012334">
    <property type="entry name" value="Pectin_lyas_fold"/>
</dbReference>
<feature type="compositionally biased region" description="Basic and acidic residues" evidence="3">
    <location>
        <begin position="338"/>
        <end position="348"/>
    </location>
</feature>
<evidence type="ECO:0000256" key="3">
    <source>
        <dbReference type="SAM" id="MobiDB-lite"/>
    </source>
</evidence>
<dbReference type="InterPro" id="IPR008969">
    <property type="entry name" value="CarboxyPept-like_regulatory"/>
</dbReference>
<dbReference type="RefSeq" id="YP_010658253.1">
    <property type="nucleotide sequence ID" value="NC_070855.1"/>
</dbReference>
<proteinExistence type="predicted"/>
<dbReference type="SUPFAM" id="SSF49464">
    <property type="entry name" value="Carboxypeptidase regulatory domain-like"/>
    <property type="match status" value="1"/>
</dbReference>
<dbReference type="Gene3D" id="2.60.40.1120">
    <property type="entry name" value="Carboxypeptidase-like, regulatory domain"/>
    <property type="match status" value="1"/>
</dbReference>
<dbReference type="GeneID" id="77934196"/>
<dbReference type="GO" id="GO:0004180">
    <property type="term" value="F:carboxypeptidase activity"/>
    <property type="evidence" value="ECO:0007669"/>
    <property type="project" value="UniProtKB-KW"/>
</dbReference>
<evidence type="ECO:0000256" key="2">
    <source>
        <dbReference type="ARBA" id="ARBA00022844"/>
    </source>
</evidence>
<name>A0AAE7VN02_9CAUD</name>
<dbReference type="GO" id="GO:0044423">
    <property type="term" value="C:virion component"/>
    <property type="evidence" value="ECO:0007669"/>
    <property type="project" value="UniProtKB-KW"/>
</dbReference>
<dbReference type="Gene3D" id="2.160.20.10">
    <property type="entry name" value="Single-stranded right-handed beta-helix, Pectin lyase-like"/>
    <property type="match status" value="1"/>
</dbReference>
<keyword evidence="4" id="KW-0378">Hydrolase</keyword>
<feature type="region of interest" description="Disordered" evidence="3">
    <location>
        <begin position="299"/>
        <end position="358"/>
    </location>
</feature>
<keyword evidence="2" id="KW-0946">Virion</keyword>
<comment type="subcellular location">
    <subcellularLocation>
        <location evidence="1">Virion</location>
    </subcellularLocation>
</comment>
<keyword evidence="4" id="KW-0645">Protease</keyword>
<dbReference type="KEGG" id="vg:77934196"/>
<dbReference type="InterPro" id="IPR006626">
    <property type="entry name" value="PbH1"/>
</dbReference>
<protein>
    <submittedName>
        <fullName evidence="4">Carboxypeptidase regulatory domain-containing protein</fullName>
    </submittedName>
</protein>
<keyword evidence="4" id="KW-0121">Carboxypeptidase</keyword>
<reference evidence="4 5" key="1">
    <citation type="submission" date="2021-04" db="EMBL/GenBank/DDBJ databases">
        <title>The Hidden Diversity of Double-Stranded DNA Phages in the Symbiotic Bacterium Rhizobium.</title>
        <authorList>
            <person name="Santamaria R.I."/>
            <person name="Bustos P."/>
            <person name="Cauwenberghe J.V."/>
            <person name="Gonzalez V."/>
        </authorList>
    </citation>
    <scope>NUCLEOTIDE SEQUENCE [LARGE SCALE GENOMIC DNA]</scope>
</reference>
<evidence type="ECO:0000313" key="4">
    <source>
        <dbReference type="EMBL" id="QXV74715.1"/>
    </source>
</evidence>